<dbReference type="PANTHER" id="PTHR31676">
    <property type="entry name" value="T31J12.3 PROTEIN-RELATED"/>
    <property type="match status" value="1"/>
</dbReference>
<evidence type="ECO:0000256" key="1">
    <source>
        <dbReference type="SAM" id="SignalP"/>
    </source>
</evidence>
<feature type="signal peptide" evidence="1">
    <location>
        <begin position="1"/>
        <end position="24"/>
    </location>
</feature>
<dbReference type="InterPro" id="IPR036758">
    <property type="entry name" value="At5g01610-like"/>
</dbReference>
<organism evidence="2 3">
    <name type="scientific">Erythranthe guttata</name>
    <name type="common">Yellow monkey flower</name>
    <name type="synonym">Mimulus guttatus</name>
    <dbReference type="NCBI Taxonomy" id="4155"/>
    <lineage>
        <taxon>Eukaryota</taxon>
        <taxon>Viridiplantae</taxon>
        <taxon>Streptophyta</taxon>
        <taxon>Embryophyta</taxon>
        <taxon>Tracheophyta</taxon>
        <taxon>Spermatophyta</taxon>
        <taxon>Magnoliopsida</taxon>
        <taxon>eudicotyledons</taxon>
        <taxon>Gunneridae</taxon>
        <taxon>Pentapetalae</taxon>
        <taxon>asterids</taxon>
        <taxon>lamiids</taxon>
        <taxon>Lamiales</taxon>
        <taxon>Phrymaceae</taxon>
        <taxon>Erythranthe</taxon>
    </lineage>
</organism>
<reference evidence="2 3" key="1">
    <citation type="journal article" date="2013" name="Proc. Natl. Acad. Sci. U.S.A.">
        <title>Fine-scale variation in meiotic recombination in Mimulus inferred from population shotgun sequencing.</title>
        <authorList>
            <person name="Hellsten U."/>
            <person name="Wright K.M."/>
            <person name="Jenkins J."/>
            <person name="Shu S."/>
            <person name="Yuan Y."/>
            <person name="Wessler S.R."/>
            <person name="Schmutz J."/>
            <person name="Willis J.H."/>
            <person name="Rokhsar D.S."/>
        </authorList>
    </citation>
    <scope>NUCLEOTIDE SEQUENCE [LARGE SCALE GENOMIC DNA]</scope>
    <source>
        <strain evidence="3">cv. DUN x IM62</strain>
    </source>
</reference>
<dbReference type="OMA" id="WINISEV"/>
<sequence>MTWNFGNTTTAFFILFVFILSATATNTATAPTAYKAIESYGFPVGILPKGVTNYDLDTSSGKFNAYLNGSCSFSLEGSYELKYKPKISGYIYKDKLTNLSGVSVKVYFVWLNIVEVKRSGENLDFSVGIASADFPIINFYVCPNCSNVDHNYVSSI</sequence>
<evidence type="ECO:0000313" key="2">
    <source>
        <dbReference type="EMBL" id="EYU22680.1"/>
    </source>
</evidence>
<feature type="chain" id="PRO_5001504064" evidence="1">
    <location>
        <begin position="25"/>
        <end position="156"/>
    </location>
</feature>
<dbReference type="AlphaFoldDB" id="A0A022Q820"/>
<accession>A0A022Q820</accession>
<dbReference type="KEGG" id="egt:105974510"/>
<keyword evidence="3" id="KW-1185">Reference proteome</keyword>
<dbReference type="InterPro" id="IPR007493">
    <property type="entry name" value="DUF538"/>
</dbReference>
<dbReference type="Proteomes" id="UP000030748">
    <property type="component" value="Unassembled WGS sequence"/>
</dbReference>
<dbReference type="eggNOG" id="ENOG502RZ1I">
    <property type="taxonomic scope" value="Eukaryota"/>
</dbReference>
<dbReference type="EMBL" id="KI632195">
    <property type="protein sequence ID" value="EYU22680.1"/>
    <property type="molecule type" value="Genomic_DNA"/>
</dbReference>
<gene>
    <name evidence="2" type="ORF">MIMGU_mgv1a019238mg</name>
</gene>
<dbReference type="PhylomeDB" id="A0A022Q820"/>
<dbReference type="SUPFAM" id="SSF141562">
    <property type="entry name" value="At5g01610-like"/>
    <property type="match status" value="1"/>
</dbReference>
<evidence type="ECO:0000313" key="3">
    <source>
        <dbReference type="Proteomes" id="UP000030748"/>
    </source>
</evidence>
<dbReference type="Pfam" id="PF04398">
    <property type="entry name" value="DUF538"/>
    <property type="match status" value="1"/>
</dbReference>
<name>A0A022Q820_ERYGU</name>
<dbReference type="STRING" id="4155.A0A022Q820"/>
<protein>
    <submittedName>
        <fullName evidence="2">Uncharacterized protein</fullName>
    </submittedName>
</protein>
<dbReference type="OrthoDB" id="1873537at2759"/>
<dbReference type="Gene3D" id="2.30.240.10">
    <property type="entry name" value="At5g01610-like"/>
    <property type="match status" value="1"/>
</dbReference>
<keyword evidence="1" id="KW-0732">Signal</keyword>
<proteinExistence type="predicted"/>
<dbReference type="PANTHER" id="PTHR31676:SF156">
    <property type="entry name" value="F22D16.19 PROTEIN"/>
    <property type="match status" value="1"/>
</dbReference>